<reference evidence="2" key="1">
    <citation type="submission" date="2018-02" db="EMBL/GenBank/DDBJ databases">
        <authorList>
            <person name="Cohen D.B."/>
            <person name="Kent A.D."/>
        </authorList>
    </citation>
    <scope>NUCLEOTIDE SEQUENCE</scope>
</reference>
<accession>A0A2N9FRX4</accession>
<organism evidence="2">
    <name type="scientific">Fagus sylvatica</name>
    <name type="common">Beechnut</name>
    <dbReference type="NCBI Taxonomy" id="28930"/>
    <lineage>
        <taxon>Eukaryota</taxon>
        <taxon>Viridiplantae</taxon>
        <taxon>Streptophyta</taxon>
        <taxon>Embryophyta</taxon>
        <taxon>Tracheophyta</taxon>
        <taxon>Spermatophyta</taxon>
        <taxon>Magnoliopsida</taxon>
        <taxon>eudicotyledons</taxon>
        <taxon>Gunneridae</taxon>
        <taxon>Pentapetalae</taxon>
        <taxon>rosids</taxon>
        <taxon>fabids</taxon>
        <taxon>Fagales</taxon>
        <taxon>Fagaceae</taxon>
        <taxon>Fagus</taxon>
    </lineage>
</organism>
<dbReference type="EMBL" id="OIVN01001113">
    <property type="protein sequence ID" value="SPC89958.1"/>
    <property type="molecule type" value="Genomic_DNA"/>
</dbReference>
<evidence type="ECO:0008006" key="3">
    <source>
        <dbReference type="Google" id="ProtNLM"/>
    </source>
</evidence>
<feature type="transmembrane region" description="Helical" evidence="1">
    <location>
        <begin position="6"/>
        <end position="28"/>
    </location>
</feature>
<gene>
    <name evidence="2" type="ORF">FSB_LOCUS17840</name>
</gene>
<name>A0A2N9FRX4_FAGSY</name>
<proteinExistence type="predicted"/>
<keyword evidence="1" id="KW-0812">Transmembrane</keyword>
<evidence type="ECO:0000256" key="1">
    <source>
        <dbReference type="SAM" id="Phobius"/>
    </source>
</evidence>
<keyword evidence="1" id="KW-0472">Membrane</keyword>
<sequence>MEVVVGWWLFGDGLVVVSGSVGDGLMVVFGSVGDGDKMGCGGFGFAGVGMVVVGLGLPA</sequence>
<feature type="transmembrane region" description="Helical" evidence="1">
    <location>
        <begin position="40"/>
        <end position="57"/>
    </location>
</feature>
<dbReference type="AlphaFoldDB" id="A0A2N9FRX4"/>
<evidence type="ECO:0000313" key="2">
    <source>
        <dbReference type="EMBL" id="SPC89958.1"/>
    </source>
</evidence>
<keyword evidence="1" id="KW-1133">Transmembrane helix</keyword>
<protein>
    <recommendedName>
        <fullName evidence="3">Transmembrane protein</fullName>
    </recommendedName>
</protein>